<keyword evidence="2" id="KW-0732">Signal</keyword>
<evidence type="ECO:0000313" key="4">
    <source>
        <dbReference type="Proteomes" id="UP000017938"/>
    </source>
</evidence>
<keyword evidence="1" id="KW-0472">Membrane</keyword>
<comment type="caution">
    <text evidence="3">The sequence shown here is derived from an EMBL/GenBank/DDBJ whole genome shotgun (WGS) entry which is preliminary data.</text>
</comment>
<sequence length="636" mass="68460">MKKTTKLLSLLCAVAAVIMMIPMQLAVGAEEPAAGTVYDLYSGFGTGAEYDNYSFYVAPNGQSDMMVDGKADFTKLIRLPNVKVLGGWPSGTYYLSDAESGKTTAEPSIEHFYTTNNQICTTVRQGYCNTIVFTAPTCGTYTYTAVIHTWDNGKNMEMSVKKPTAWEWGKAANVAGSIANVTATDTVSLKKGETICFYFRNTDGDASDIRVTIESFKVSMDKVTHKAGEAKQENYVAATCADGGYDTVVRCTECNEIISSEHTVLTKVADKHKGPELTRNVNIVPATCQTEGSHDVETYCEYCNTVIKTEPVTDPKLTDHTPEAGDPVKENEVAATCHSEGSYDLVTRCKTCGGVMATEHKTTEKTAHTPGAAVRENENLPTVVGKAGSYDEVVYCSVPECRAEISRKTVKVYLKKVNYTLKNFGKTTNFSSNNLSLMFTTAGNGTDIGSAVGKFADTLKPLNKLTDVGGGKRYTLGGNDKFKHAELVDGEMRIYAENGGFNVIVFTAPEDGTYSYEFSGHNAWGNDIELAVNINGNSSTWGKSVNGAFGSTGKASDTVNLKKGEKIFFVPRLTAGADQAGQHDYFVLESFSVSTVKYVEKQPVNPGTGTYIAASVFACAAAAVVCTVAAKKKKSI</sequence>
<keyword evidence="1" id="KW-0812">Transmembrane</keyword>
<organism evidence="3 4">
    <name type="scientific">Candidatus Colimorpha enterica</name>
    <dbReference type="NCBI Taxonomy" id="3083063"/>
    <lineage>
        <taxon>Bacteria</taxon>
        <taxon>Pseudomonadati</taxon>
        <taxon>Bacteroidota</taxon>
        <taxon>Bacteroidia</taxon>
        <taxon>Bacteroidales</taxon>
        <taxon>Candidatus Colimorpha</taxon>
    </lineage>
</organism>
<accession>R6TNP4</accession>
<feature type="transmembrane region" description="Helical" evidence="1">
    <location>
        <begin position="611"/>
        <end position="630"/>
    </location>
</feature>
<dbReference type="AlphaFoldDB" id="R6TNP4"/>
<keyword evidence="1" id="KW-1133">Transmembrane helix</keyword>
<feature type="chain" id="PRO_5038813459" evidence="2">
    <location>
        <begin position="27"/>
        <end position="636"/>
    </location>
</feature>
<proteinExistence type="predicted"/>
<dbReference type="Proteomes" id="UP000017938">
    <property type="component" value="Unassembled WGS sequence"/>
</dbReference>
<dbReference type="Gene3D" id="2.60.120.260">
    <property type="entry name" value="Galactose-binding domain-like"/>
    <property type="match status" value="1"/>
</dbReference>
<name>R6TNP4_9BACT</name>
<reference evidence="3" key="1">
    <citation type="submission" date="2012-11" db="EMBL/GenBank/DDBJ databases">
        <title>Dependencies among metagenomic species, viruses, plasmids and units of genetic variation.</title>
        <authorList>
            <person name="Nielsen H.B."/>
            <person name="Almeida M."/>
            <person name="Juncker A.S."/>
            <person name="Rasmussen S."/>
            <person name="Li J."/>
            <person name="Sunagawa S."/>
            <person name="Plichta D."/>
            <person name="Gautier L."/>
            <person name="Le Chatelier E."/>
            <person name="Peletier E."/>
            <person name="Bonde I."/>
            <person name="Nielsen T."/>
            <person name="Manichanh C."/>
            <person name="Arumugam M."/>
            <person name="Batto J."/>
            <person name="Santos M.B.Q.D."/>
            <person name="Blom N."/>
            <person name="Borruel N."/>
            <person name="Burgdorf K.S."/>
            <person name="Boumezbeur F."/>
            <person name="Casellas F."/>
            <person name="Dore J."/>
            <person name="Guarner F."/>
            <person name="Hansen T."/>
            <person name="Hildebrand F."/>
            <person name="Kaas R.S."/>
            <person name="Kennedy S."/>
            <person name="Kristiansen K."/>
            <person name="Kultima J.R."/>
            <person name="Leonard P."/>
            <person name="Levenez F."/>
            <person name="Lund O."/>
            <person name="Moumen B."/>
            <person name="Le Paslier D."/>
            <person name="Pons N."/>
            <person name="Pedersen O."/>
            <person name="Prifti E."/>
            <person name="Qin J."/>
            <person name="Raes J."/>
            <person name="Tap J."/>
            <person name="Tims S."/>
            <person name="Ussery D.W."/>
            <person name="Yamada T."/>
            <person name="MetaHit consortium"/>
            <person name="Renault P."/>
            <person name="Sicheritz-Ponten T."/>
            <person name="Bork P."/>
            <person name="Wang J."/>
            <person name="Brunak S."/>
            <person name="Ehrlich S.D."/>
        </authorList>
    </citation>
    <scope>NUCLEOTIDE SEQUENCE [LARGE SCALE GENOMIC DNA]</scope>
</reference>
<evidence type="ECO:0000256" key="1">
    <source>
        <dbReference type="SAM" id="Phobius"/>
    </source>
</evidence>
<feature type="signal peptide" evidence="2">
    <location>
        <begin position="1"/>
        <end position="26"/>
    </location>
</feature>
<evidence type="ECO:0000313" key="3">
    <source>
        <dbReference type="EMBL" id="CDC75003.1"/>
    </source>
</evidence>
<gene>
    <name evidence="3" type="ORF">BN580_01712</name>
</gene>
<evidence type="ECO:0000256" key="2">
    <source>
        <dbReference type="SAM" id="SignalP"/>
    </source>
</evidence>
<dbReference type="EMBL" id="CBFW010000266">
    <property type="protein sequence ID" value="CDC75003.1"/>
    <property type="molecule type" value="Genomic_DNA"/>
</dbReference>
<protein>
    <submittedName>
        <fullName evidence="3">Endoglucanase</fullName>
    </submittedName>
</protein>